<protein>
    <submittedName>
        <fullName evidence="3">Mut7-C RNAse domain-containing protein</fullName>
    </submittedName>
</protein>
<dbReference type="InterPro" id="IPR002782">
    <property type="entry name" value="Mut7-C_RNAse_dom"/>
</dbReference>
<sequence length="245" mass="28917">MIQVECRCHGRLNELLPPSQRGRARLMRLKQAVSLQQLLIPLRIPHPEVDLALINGVPVALSCQVQDGDHLHLYPDIGDIDDPAIIPLRRRPLQRARFILDVHLGRLARRMRLLGLDTWYRNHMDDRPIIRLARLQSRMILTRDRGLLQQPDVSHGYYVRATHPEKQLREVLARFEAWPWLAPFSRCTRCNSLIERLSPEEVQRRVRPRLSREFDTFFRCTGCDQLYWQGSHYDRLRAYVDQLRG</sequence>
<dbReference type="Proteomes" id="UP001596422">
    <property type="component" value="Unassembled WGS sequence"/>
</dbReference>
<keyword evidence="4" id="KW-1185">Reference proteome</keyword>
<feature type="domain" description="Mut7-C RNAse" evidence="1">
    <location>
        <begin position="97"/>
        <end position="238"/>
    </location>
</feature>
<dbReference type="Pfam" id="PF01927">
    <property type="entry name" value="Mut7-C"/>
    <property type="match status" value="1"/>
</dbReference>
<evidence type="ECO:0000259" key="2">
    <source>
        <dbReference type="Pfam" id="PF14451"/>
    </source>
</evidence>
<dbReference type="RefSeq" id="WP_379909862.1">
    <property type="nucleotide sequence ID" value="NZ_JBHSWE010000001.1"/>
</dbReference>
<name>A0ABW2A1W0_9GAMM</name>
<comment type="caution">
    <text evidence="3">The sequence shown here is derived from an EMBL/GenBank/DDBJ whole genome shotgun (WGS) entry which is preliminary data.</text>
</comment>
<evidence type="ECO:0000259" key="1">
    <source>
        <dbReference type="Pfam" id="PF01927"/>
    </source>
</evidence>
<evidence type="ECO:0000313" key="4">
    <source>
        <dbReference type="Proteomes" id="UP001596422"/>
    </source>
</evidence>
<gene>
    <name evidence="3" type="ORF">ACFQDL_15665</name>
</gene>
<dbReference type="Pfam" id="PF14451">
    <property type="entry name" value="Ub-Mut7C"/>
    <property type="match status" value="1"/>
</dbReference>
<dbReference type="PANTHER" id="PTHR39081">
    <property type="entry name" value="MUT7-C DOMAIN-CONTAINING PROTEIN"/>
    <property type="match status" value="1"/>
</dbReference>
<dbReference type="PANTHER" id="PTHR39081:SF1">
    <property type="entry name" value="MUT7-C RNASE DOMAIN-CONTAINING PROTEIN"/>
    <property type="match status" value="1"/>
</dbReference>
<feature type="domain" description="Ubiquitin Mut7-C" evidence="2">
    <location>
        <begin position="2"/>
        <end position="77"/>
    </location>
</feature>
<evidence type="ECO:0000313" key="3">
    <source>
        <dbReference type="EMBL" id="MFC6671349.1"/>
    </source>
</evidence>
<reference evidence="4" key="1">
    <citation type="journal article" date="2019" name="Int. J. Syst. Evol. Microbiol.">
        <title>The Global Catalogue of Microorganisms (GCM) 10K type strain sequencing project: providing services to taxonomists for standard genome sequencing and annotation.</title>
        <authorList>
            <consortium name="The Broad Institute Genomics Platform"/>
            <consortium name="The Broad Institute Genome Sequencing Center for Infectious Disease"/>
            <person name="Wu L."/>
            <person name="Ma J."/>
        </authorList>
    </citation>
    <scope>NUCLEOTIDE SEQUENCE [LARGE SCALE GENOMIC DNA]</scope>
    <source>
        <strain evidence="4">NBRC 111756</strain>
    </source>
</reference>
<dbReference type="InterPro" id="IPR027798">
    <property type="entry name" value="Ub_Mut7C"/>
</dbReference>
<proteinExistence type="predicted"/>
<organism evidence="3 4">
    <name type="scientific">Marinobacterium aestuariivivens</name>
    <dbReference type="NCBI Taxonomy" id="1698799"/>
    <lineage>
        <taxon>Bacteria</taxon>
        <taxon>Pseudomonadati</taxon>
        <taxon>Pseudomonadota</taxon>
        <taxon>Gammaproteobacteria</taxon>
        <taxon>Oceanospirillales</taxon>
        <taxon>Oceanospirillaceae</taxon>
        <taxon>Marinobacterium</taxon>
    </lineage>
</organism>
<accession>A0ABW2A1W0</accession>
<dbReference type="EMBL" id="JBHSWE010000001">
    <property type="protein sequence ID" value="MFC6671349.1"/>
    <property type="molecule type" value="Genomic_DNA"/>
</dbReference>